<feature type="binding site" evidence="4">
    <location>
        <position position="418"/>
    </location>
    <ligand>
        <name>S-adenosyl-L-methionine</name>
        <dbReference type="ChEBI" id="CHEBI:59789"/>
    </ligand>
</feature>
<gene>
    <name evidence="7" type="ordered locus">Sfum_0289</name>
</gene>
<accession>A0LEY8</accession>
<dbReference type="STRING" id="335543.Sfum_0289"/>
<name>A0LEY8_SYNFM</name>
<sequence length="488" mass="54811">MWGGRHGSKDRLPTMDDLKKGREYELLVEKLVFGGKALARVEGLVVFMDHAVPGQRVRALITRKKRQYCEARVVEVLSQSEAHTEPVCPHFGVCGGCQWQDIAYEEQLKWKRVQVADSLEHLAGAQGVKIEAAVPSDRLIHYRNKMEFTFSDRRWLTPEEIDAAGMRDAYTFTLGLHVRSWFDKVFNVEDCLLESAEAVEIVKETRDWCRGSGVPAYGIKSQRGFWRFLVIREGKRTGQTLLHLVTSDQPEHEAAVNTLTRHLVSRFPHITTVVHSVSRKKAQVAFGDQSRVVAGPGVIEERLGGLRFRISAESFFQTNPFSAEKLYDEVSRLAAFQGTETVWDLYCGTGSIALSVAPRVARVVGFEVVDQAIEDACVNARLNGIENARFISGDLKERINHARGPGSGEHHPDIVITDPPRAGMHPQVVGALLEMGPGRIIYVSCNPATLARDLAFFTERYEIGTVRPFDLFPHTPHIECVVRMDRKR</sequence>
<dbReference type="AlphaFoldDB" id="A0LEY8"/>
<evidence type="ECO:0000256" key="3">
    <source>
        <dbReference type="ARBA" id="ARBA00022691"/>
    </source>
</evidence>
<dbReference type="Gene3D" id="3.40.50.150">
    <property type="entry name" value="Vaccinia Virus protein VP39"/>
    <property type="match status" value="1"/>
</dbReference>
<evidence type="ECO:0000256" key="2">
    <source>
        <dbReference type="ARBA" id="ARBA00022679"/>
    </source>
</evidence>
<dbReference type="eggNOG" id="COG2265">
    <property type="taxonomic scope" value="Bacteria"/>
</dbReference>
<feature type="binding site" evidence="4">
    <location>
        <position position="367"/>
    </location>
    <ligand>
        <name>S-adenosyl-L-methionine</name>
        <dbReference type="ChEBI" id="CHEBI:59789"/>
    </ligand>
</feature>
<comment type="similarity">
    <text evidence="4">Belongs to the class I-like SAM-binding methyltransferase superfamily. RNA M5U methyltransferase family.</text>
</comment>
<dbReference type="Gene3D" id="2.40.50.1070">
    <property type="match status" value="1"/>
</dbReference>
<dbReference type="InterPro" id="IPR002792">
    <property type="entry name" value="TRAM_dom"/>
</dbReference>
<dbReference type="PROSITE" id="PS50926">
    <property type="entry name" value="TRAM"/>
    <property type="match status" value="1"/>
</dbReference>
<feature type="active site" evidence="5">
    <location>
        <position position="445"/>
    </location>
</feature>
<dbReference type="PANTHER" id="PTHR11061">
    <property type="entry name" value="RNA M5U METHYLTRANSFERASE"/>
    <property type="match status" value="1"/>
</dbReference>
<dbReference type="KEGG" id="sfu:Sfum_0289"/>
<evidence type="ECO:0000256" key="4">
    <source>
        <dbReference type="PROSITE-ProRule" id="PRU01024"/>
    </source>
</evidence>
<dbReference type="EC" id="2.1.1.-" evidence="7"/>
<dbReference type="InterPro" id="IPR029063">
    <property type="entry name" value="SAM-dependent_MTases_sf"/>
</dbReference>
<dbReference type="InterPro" id="IPR010280">
    <property type="entry name" value="U5_MeTrfase_fam"/>
</dbReference>
<dbReference type="InParanoid" id="A0LEY8"/>
<dbReference type="PROSITE" id="PS51687">
    <property type="entry name" value="SAM_MT_RNA_M5U"/>
    <property type="match status" value="1"/>
</dbReference>
<dbReference type="SUPFAM" id="SSF50249">
    <property type="entry name" value="Nucleic acid-binding proteins"/>
    <property type="match status" value="1"/>
</dbReference>
<dbReference type="PROSITE" id="PS01230">
    <property type="entry name" value="TRMA_1"/>
    <property type="match status" value="1"/>
</dbReference>
<organism evidence="7 8">
    <name type="scientific">Syntrophobacter fumaroxidans (strain DSM 10017 / MPOB)</name>
    <dbReference type="NCBI Taxonomy" id="335543"/>
    <lineage>
        <taxon>Bacteria</taxon>
        <taxon>Pseudomonadati</taxon>
        <taxon>Thermodesulfobacteriota</taxon>
        <taxon>Syntrophobacteria</taxon>
        <taxon>Syntrophobacterales</taxon>
        <taxon>Syntrophobacteraceae</taxon>
        <taxon>Syntrophobacter</taxon>
    </lineage>
</organism>
<feature type="binding site" evidence="4">
    <location>
        <position position="346"/>
    </location>
    <ligand>
        <name>S-adenosyl-L-methionine</name>
        <dbReference type="ChEBI" id="CHEBI:59789"/>
    </ligand>
</feature>
<dbReference type="InterPro" id="IPR030391">
    <property type="entry name" value="MeTrfase_TrmA_CS"/>
</dbReference>
<dbReference type="Gene3D" id="2.40.50.140">
    <property type="entry name" value="Nucleic acid-binding proteins"/>
    <property type="match status" value="1"/>
</dbReference>
<dbReference type="FunFam" id="3.40.50.150:FF:000009">
    <property type="entry name" value="23S rRNA (Uracil(1939)-C(5))-methyltransferase RlmD"/>
    <property type="match status" value="1"/>
</dbReference>
<dbReference type="InterPro" id="IPR030390">
    <property type="entry name" value="MeTrfase_TrmA_AS"/>
</dbReference>
<keyword evidence="1 4" id="KW-0489">Methyltransferase</keyword>
<feature type="domain" description="TRAM" evidence="6">
    <location>
        <begin position="17"/>
        <end position="75"/>
    </location>
</feature>
<dbReference type="Pfam" id="PF01938">
    <property type="entry name" value="TRAM"/>
    <property type="match status" value="1"/>
</dbReference>
<dbReference type="Proteomes" id="UP000001784">
    <property type="component" value="Chromosome"/>
</dbReference>
<proteinExistence type="inferred from homology"/>
<dbReference type="GO" id="GO:0070041">
    <property type="term" value="F:rRNA (uridine-C5-)-methyltransferase activity"/>
    <property type="evidence" value="ECO:0007669"/>
    <property type="project" value="TreeGrafter"/>
</dbReference>
<evidence type="ECO:0000259" key="6">
    <source>
        <dbReference type="PROSITE" id="PS50926"/>
    </source>
</evidence>
<evidence type="ECO:0000313" key="8">
    <source>
        <dbReference type="Proteomes" id="UP000001784"/>
    </source>
</evidence>
<dbReference type="PANTHER" id="PTHR11061:SF30">
    <property type="entry name" value="TRNA (URACIL(54)-C(5))-METHYLTRANSFERASE"/>
    <property type="match status" value="1"/>
</dbReference>
<dbReference type="PROSITE" id="PS01231">
    <property type="entry name" value="TRMA_2"/>
    <property type="match status" value="1"/>
</dbReference>
<dbReference type="FunCoup" id="A0LEY8">
    <property type="interactions" value="429"/>
</dbReference>
<feature type="binding site" evidence="4">
    <location>
        <position position="317"/>
    </location>
    <ligand>
        <name>S-adenosyl-L-methionine</name>
        <dbReference type="ChEBI" id="CHEBI:59789"/>
    </ligand>
</feature>
<keyword evidence="3 4" id="KW-0949">S-adenosyl-L-methionine</keyword>
<dbReference type="SUPFAM" id="SSF53335">
    <property type="entry name" value="S-adenosyl-L-methionine-dependent methyltransferases"/>
    <property type="match status" value="1"/>
</dbReference>
<dbReference type="InterPro" id="IPR012340">
    <property type="entry name" value="NA-bd_OB-fold"/>
</dbReference>
<reference evidence="7 8" key="1">
    <citation type="submission" date="2006-10" db="EMBL/GenBank/DDBJ databases">
        <title>Complete sequence of Syntrophobacter fumaroxidans MPOB.</title>
        <authorList>
            <consortium name="US DOE Joint Genome Institute"/>
            <person name="Copeland A."/>
            <person name="Lucas S."/>
            <person name="Lapidus A."/>
            <person name="Barry K."/>
            <person name="Detter J.C."/>
            <person name="Glavina del Rio T."/>
            <person name="Hammon N."/>
            <person name="Israni S."/>
            <person name="Pitluck S."/>
            <person name="Goltsman E.G."/>
            <person name="Martinez M."/>
            <person name="Schmutz J."/>
            <person name="Larimer F."/>
            <person name="Land M."/>
            <person name="Hauser L."/>
            <person name="Kyrpides N."/>
            <person name="Kim E."/>
            <person name="Boone D.R."/>
            <person name="Brockman F."/>
            <person name="Culley D."/>
            <person name="Ferry J."/>
            <person name="Gunsalus R."/>
            <person name="McInerney M.J."/>
            <person name="Morrison M."/>
            <person name="Plugge C."/>
            <person name="Rohlin L."/>
            <person name="Scholten J."/>
            <person name="Sieber J."/>
            <person name="Stams A.J.M."/>
            <person name="Worm P."/>
            <person name="Henstra A.M."/>
            <person name="Richardson P."/>
        </authorList>
    </citation>
    <scope>NUCLEOTIDE SEQUENCE [LARGE SCALE GENOMIC DNA]</scope>
    <source>
        <strain evidence="8">DSM 10017 / MPOB</strain>
    </source>
</reference>
<evidence type="ECO:0000256" key="1">
    <source>
        <dbReference type="ARBA" id="ARBA00022603"/>
    </source>
</evidence>
<dbReference type="EMBL" id="CP000478">
    <property type="protein sequence ID" value="ABK15990.1"/>
    <property type="molecule type" value="Genomic_DNA"/>
</dbReference>
<evidence type="ECO:0000256" key="5">
    <source>
        <dbReference type="PROSITE-ProRule" id="PRU10015"/>
    </source>
</evidence>
<keyword evidence="2 4" id="KW-0808">Transferase</keyword>
<dbReference type="HOGENOM" id="CLU_014689_7_2_7"/>
<feature type="active site" description="Nucleophile" evidence="4">
    <location>
        <position position="445"/>
    </location>
</feature>
<keyword evidence="8" id="KW-1185">Reference proteome</keyword>
<dbReference type="Pfam" id="PF05958">
    <property type="entry name" value="tRNA_U5-meth_tr"/>
    <property type="match status" value="1"/>
</dbReference>
<evidence type="ECO:0000313" key="7">
    <source>
        <dbReference type="EMBL" id="ABK15990.1"/>
    </source>
</evidence>
<dbReference type="CDD" id="cd02440">
    <property type="entry name" value="AdoMet_MTases"/>
    <property type="match status" value="1"/>
</dbReference>
<dbReference type="GO" id="GO:0070475">
    <property type="term" value="P:rRNA base methylation"/>
    <property type="evidence" value="ECO:0007669"/>
    <property type="project" value="TreeGrafter"/>
</dbReference>
<dbReference type="NCBIfam" id="TIGR00479">
    <property type="entry name" value="rumA"/>
    <property type="match status" value="1"/>
</dbReference>
<protein>
    <submittedName>
        <fullName evidence="7">23S rRNA (Uracil-5-)-methyltransferase RumA</fullName>
        <ecNumber evidence="7">2.1.1.-</ecNumber>
    </submittedName>
</protein>